<dbReference type="Proteomes" id="UP000317685">
    <property type="component" value="Unassembled WGS sequence"/>
</dbReference>
<evidence type="ECO:0008006" key="4">
    <source>
        <dbReference type="Google" id="ProtNLM"/>
    </source>
</evidence>
<keyword evidence="1" id="KW-0812">Transmembrane</keyword>
<dbReference type="EMBL" id="VIWZ01000001">
    <property type="protein sequence ID" value="TWG15213.1"/>
    <property type="molecule type" value="Genomic_DNA"/>
</dbReference>
<name>A0A561VUC9_9ACTN</name>
<accession>A0A561VUC9</accession>
<protein>
    <recommendedName>
        <fullName evidence="4">PknH-like protein</fullName>
    </recommendedName>
</protein>
<sequence length="221" mass="23471">MPTEAEPFTGQGPHPPVKPWWHRLVLIVSLVAGSLAGLAFALATPFLSLIALGALQGDQMPEPRPDLGALVVAGPADSTPAVPIATNDTVDFDRLLPGADTQHLLLTPQVRADLRHAAGAAWTQPDNTAVTVTLLEFESSQAAAEFSHSCIELQLANHDKVTIAGRDGPAMAFLEAEARAISAVEMADEVLIFVRAVSPADRLPDTVVAVESLLREQRDRL</sequence>
<keyword evidence="1" id="KW-1133">Transmembrane helix</keyword>
<evidence type="ECO:0000313" key="2">
    <source>
        <dbReference type="EMBL" id="TWG15213.1"/>
    </source>
</evidence>
<dbReference type="OrthoDB" id="3388003at2"/>
<keyword evidence="1" id="KW-0472">Membrane</keyword>
<dbReference type="RefSeq" id="WP_145778527.1">
    <property type="nucleotide sequence ID" value="NZ_JBEZJF010000003.1"/>
</dbReference>
<organism evidence="2 3">
    <name type="scientific">Micromonospora taraxaci</name>
    <dbReference type="NCBI Taxonomy" id="1316803"/>
    <lineage>
        <taxon>Bacteria</taxon>
        <taxon>Bacillati</taxon>
        <taxon>Actinomycetota</taxon>
        <taxon>Actinomycetes</taxon>
        <taxon>Micromonosporales</taxon>
        <taxon>Micromonosporaceae</taxon>
        <taxon>Micromonospora</taxon>
    </lineage>
</organism>
<comment type="caution">
    <text evidence="2">The sequence shown here is derived from an EMBL/GenBank/DDBJ whole genome shotgun (WGS) entry which is preliminary data.</text>
</comment>
<gene>
    <name evidence="2" type="ORF">FHU34_11527</name>
</gene>
<dbReference type="AlphaFoldDB" id="A0A561VUC9"/>
<evidence type="ECO:0000313" key="3">
    <source>
        <dbReference type="Proteomes" id="UP000317685"/>
    </source>
</evidence>
<evidence type="ECO:0000256" key="1">
    <source>
        <dbReference type="SAM" id="Phobius"/>
    </source>
</evidence>
<proteinExistence type="predicted"/>
<feature type="transmembrane region" description="Helical" evidence="1">
    <location>
        <begin position="24"/>
        <end position="55"/>
    </location>
</feature>
<reference evidence="2 3" key="1">
    <citation type="submission" date="2019-06" db="EMBL/GenBank/DDBJ databases">
        <title>Sequencing the genomes of 1000 actinobacteria strains.</title>
        <authorList>
            <person name="Klenk H.-P."/>
        </authorList>
    </citation>
    <scope>NUCLEOTIDE SEQUENCE [LARGE SCALE GENOMIC DNA]</scope>
    <source>
        <strain evidence="2 3">DSM 45885</strain>
    </source>
</reference>
<keyword evidence="3" id="KW-1185">Reference proteome</keyword>